<comment type="catalytic activity">
    <reaction evidence="7 8">
        <text>D-glyceraldehyde 3-phosphate = dihydroxyacetone phosphate</text>
        <dbReference type="Rhea" id="RHEA:18585"/>
        <dbReference type="ChEBI" id="CHEBI:57642"/>
        <dbReference type="ChEBI" id="CHEBI:59776"/>
        <dbReference type="EC" id="5.3.1.1"/>
    </reaction>
</comment>
<evidence type="ECO:0000313" key="10">
    <source>
        <dbReference type="Proteomes" id="UP000266796"/>
    </source>
</evidence>
<feature type="binding site" evidence="7">
    <location>
        <position position="212"/>
    </location>
    <ligand>
        <name>substrate</name>
    </ligand>
</feature>
<comment type="pathway">
    <text evidence="7 8">Carbohydrate degradation; glycolysis; D-glyceraldehyde 3-phosphate from glycerone phosphate: step 1/1.</text>
</comment>
<comment type="pathway">
    <text evidence="7 8">Carbohydrate biosynthesis; gluconeogenesis.</text>
</comment>
<dbReference type="NCBIfam" id="TIGR00419">
    <property type="entry name" value="tim"/>
    <property type="match status" value="1"/>
</dbReference>
<dbReference type="GO" id="GO:0004807">
    <property type="term" value="F:triose-phosphate isomerase activity"/>
    <property type="evidence" value="ECO:0007669"/>
    <property type="project" value="UniProtKB-UniRule"/>
</dbReference>
<dbReference type="PANTHER" id="PTHR21139:SF42">
    <property type="entry name" value="TRIOSEPHOSPHATE ISOMERASE"/>
    <property type="match status" value="1"/>
</dbReference>
<evidence type="ECO:0000313" key="9">
    <source>
        <dbReference type="EMBL" id="AWD32599.1"/>
    </source>
</evidence>
<dbReference type="PANTHER" id="PTHR21139">
    <property type="entry name" value="TRIOSEPHOSPHATE ISOMERASE"/>
    <property type="match status" value="1"/>
</dbReference>
<dbReference type="CDD" id="cd00311">
    <property type="entry name" value="TIM"/>
    <property type="match status" value="1"/>
</dbReference>
<evidence type="ECO:0000256" key="7">
    <source>
        <dbReference type="HAMAP-Rule" id="MF_00147"/>
    </source>
</evidence>
<dbReference type="RefSeq" id="WP_108674003.1">
    <property type="nucleotide sequence ID" value="NZ_CP025628.1"/>
</dbReference>
<keyword evidence="6 7" id="KW-0413">Isomerase</keyword>
<comment type="similarity">
    <text evidence="2 7 8">Belongs to the triosephosphate isomerase family.</text>
</comment>
<dbReference type="UniPathway" id="UPA00138"/>
<feature type="binding site" evidence="7">
    <location>
        <position position="176"/>
    </location>
    <ligand>
        <name>substrate</name>
    </ligand>
</feature>
<comment type="subcellular location">
    <subcellularLocation>
        <location evidence="7 8">Cytoplasm</location>
    </subcellularLocation>
</comment>
<dbReference type="GO" id="GO:0006096">
    <property type="term" value="P:glycolytic process"/>
    <property type="evidence" value="ECO:0007669"/>
    <property type="project" value="UniProtKB-UniRule"/>
</dbReference>
<dbReference type="InterPro" id="IPR013785">
    <property type="entry name" value="Aldolase_TIM"/>
</dbReference>
<dbReference type="GO" id="GO:0019563">
    <property type="term" value="P:glycerol catabolic process"/>
    <property type="evidence" value="ECO:0007669"/>
    <property type="project" value="TreeGrafter"/>
</dbReference>
<keyword evidence="10" id="KW-1185">Reference proteome</keyword>
<dbReference type="Proteomes" id="UP000266796">
    <property type="component" value="Chromosome"/>
</dbReference>
<dbReference type="HAMAP" id="MF_00147_B">
    <property type="entry name" value="TIM_B"/>
    <property type="match status" value="1"/>
</dbReference>
<dbReference type="PROSITE" id="PS51440">
    <property type="entry name" value="TIM_2"/>
    <property type="match status" value="1"/>
</dbReference>
<feature type="binding site" evidence="7">
    <location>
        <begin position="14"/>
        <end position="16"/>
    </location>
    <ligand>
        <name>substrate</name>
    </ligand>
</feature>
<sequence>MNKSHINSKFIIGNWKMNGSLKENFIFLSKLKNINSNKYHQMGICVPFPYLFQANELLNGSKILWGAQDISSYDKGAYTGQVSAFMIKDFNCKLVIIGHSERRLFQHENESIIFKKIVISLNNSLIPIVCFGETLNIRNNGNTLAYIDKQLKKVFKLNKDLLSRVIFAYEPLWAIGSGYSATQEQIYEVHNHVKKRLYNLGVTSTCILYGGSVNSKNSSYLLNISGVDGVLIGGASLLIDEFLKISIIS</sequence>
<proteinExistence type="inferred from homology"/>
<dbReference type="InterPro" id="IPR020861">
    <property type="entry name" value="Triosephosphate_isomerase_AS"/>
</dbReference>
<evidence type="ECO:0000256" key="1">
    <source>
        <dbReference type="ARBA" id="ARBA00004939"/>
    </source>
</evidence>
<dbReference type="GO" id="GO:0006094">
    <property type="term" value="P:gluconeogenesis"/>
    <property type="evidence" value="ECO:0007669"/>
    <property type="project" value="UniProtKB-UniRule"/>
</dbReference>
<evidence type="ECO:0000256" key="3">
    <source>
        <dbReference type="ARBA" id="ARBA00022432"/>
    </source>
</evidence>
<evidence type="ECO:0000256" key="6">
    <source>
        <dbReference type="ARBA" id="ARBA00023235"/>
    </source>
</evidence>
<comment type="pathway">
    <text evidence="1">Carbohydrate metabolism; erythritol degradation.</text>
</comment>
<dbReference type="SUPFAM" id="SSF51351">
    <property type="entry name" value="Triosephosphate isomerase (TIM)"/>
    <property type="match status" value="1"/>
</dbReference>
<protein>
    <recommendedName>
        <fullName evidence="7 8">Triosephosphate isomerase</fullName>
        <shortName evidence="7">TIM</shortName>
        <shortName evidence="7">TPI</shortName>
        <ecNumber evidence="7 8">5.3.1.1</ecNumber>
    </recommendedName>
    <alternativeName>
        <fullName evidence="7">Triose-phosphate isomerase</fullName>
    </alternativeName>
</protein>
<feature type="active site" description="Proton acceptor" evidence="7">
    <location>
        <position position="170"/>
    </location>
</feature>
<name>A0A3Q8F6T0_9PROT</name>
<feature type="binding site" evidence="7">
    <location>
        <begin position="233"/>
        <end position="234"/>
    </location>
    <ligand>
        <name>substrate</name>
    </ligand>
</feature>
<evidence type="ECO:0000256" key="4">
    <source>
        <dbReference type="ARBA" id="ARBA00022490"/>
    </source>
</evidence>
<evidence type="ECO:0000256" key="8">
    <source>
        <dbReference type="RuleBase" id="RU363013"/>
    </source>
</evidence>
<keyword evidence="4 7" id="KW-0963">Cytoplasm</keyword>
<dbReference type="UniPathway" id="UPA00109">
    <property type="reaction ID" value="UER00189"/>
</dbReference>
<dbReference type="InterPro" id="IPR000652">
    <property type="entry name" value="Triosephosphate_isomerase"/>
</dbReference>
<keyword evidence="5 7" id="KW-0324">Glycolysis</keyword>
<dbReference type="KEGG" id="kso:CKSOR_00488"/>
<reference evidence="9 10" key="1">
    <citation type="journal article" date="2018" name="Parasitology">
        <title>The reduced genome of Candidatus Kinetoplastibacterium sorsogonicusi, the endosymbiont of Kentomonas sorsogonicus (Trypanosomatidae): loss of the haem-synthesis pathway.</title>
        <authorList>
            <person name="Silva F.M."/>
            <person name="Kostygov A.Y."/>
            <person name="Spodareva V.V."/>
            <person name="Butenko A."/>
            <person name="Tossou R."/>
            <person name="Lukes J."/>
            <person name="Yurchenko V."/>
            <person name="Alves J.M.P."/>
        </authorList>
    </citation>
    <scope>NUCLEOTIDE SEQUENCE [LARGE SCALE GENOMIC DNA]</scope>
    <source>
        <strain evidence="9 10">MF-08</strain>
    </source>
</reference>
<keyword evidence="3 7" id="KW-0312">Gluconeogenesis</keyword>
<evidence type="ECO:0000256" key="5">
    <source>
        <dbReference type="ARBA" id="ARBA00023152"/>
    </source>
</evidence>
<evidence type="ECO:0000256" key="2">
    <source>
        <dbReference type="ARBA" id="ARBA00007422"/>
    </source>
</evidence>
<dbReference type="Pfam" id="PF00121">
    <property type="entry name" value="TIM"/>
    <property type="match status" value="1"/>
</dbReference>
<comment type="function">
    <text evidence="7">Involved in the gluconeogenesis. Catalyzes stereospecifically the conversion of dihydroxyacetone phosphate (DHAP) to D-glyceraldehyde-3-phosphate (G3P).</text>
</comment>
<organism evidence="9 10">
    <name type="scientific">Candidatus Kinetoplastidibacterium kentomonadis</name>
    <dbReference type="NCBI Taxonomy" id="1576550"/>
    <lineage>
        <taxon>Bacteria</taxon>
        <taxon>Pseudomonadati</taxon>
        <taxon>Pseudomonadota</taxon>
        <taxon>Betaproteobacteria</taxon>
        <taxon>Candidatus Kinetoplastidibacterium</taxon>
    </lineage>
</organism>
<dbReference type="OrthoDB" id="9809429at2"/>
<dbReference type="Gene3D" id="3.20.20.70">
    <property type="entry name" value="Aldolase class I"/>
    <property type="match status" value="1"/>
</dbReference>
<accession>A0A3Q8F6T0</accession>
<dbReference type="PROSITE" id="PS00171">
    <property type="entry name" value="TIM_1"/>
    <property type="match status" value="1"/>
</dbReference>
<dbReference type="InterPro" id="IPR022896">
    <property type="entry name" value="TrioseP_Isoase_bac/euk"/>
</dbReference>
<comment type="subunit">
    <text evidence="7 8">Homodimer.</text>
</comment>
<dbReference type="GO" id="GO:0005829">
    <property type="term" value="C:cytosol"/>
    <property type="evidence" value="ECO:0007669"/>
    <property type="project" value="TreeGrafter"/>
</dbReference>
<dbReference type="AlphaFoldDB" id="A0A3Q8F6T0"/>
<dbReference type="EC" id="5.3.1.1" evidence="7 8"/>
<dbReference type="GO" id="GO:0046166">
    <property type="term" value="P:glyceraldehyde-3-phosphate biosynthetic process"/>
    <property type="evidence" value="ECO:0007669"/>
    <property type="project" value="TreeGrafter"/>
</dbReference>
<gene>
    <name evidence="7 9" type="primary">tpiA</name>
    <name evidence="9" type="ORF">CKSOR_00488</name>
</gene>
<dbReference type="InterPro" id="IPR035990">
    <property type="entry name" value="TIM_sf"/>
</dbReference>
<feature type="active site" description="Electrophile" evidence="7">
    <location>
        <position position="99"/>
    </location>
</feature>
<dbReference type="EMBL" id="CP025628">
    <property type="protein sequence ID" value="AWD32599.1"/>
    <property type="molecule type" value="Genomic_DNA"/>
</dbReference>